<evidence type="ECO:0000313" key="1">
    <source>
        <dbReference type="EMBL" id="MBU3836976.1"/>
    </source>
</evidence>
<comment type="caution">
    <text evidence="1">The sequence shown here is derived from an EMBL/GenBank/DDBJ whole genome shotgun (WGS) entry which is preliminary data.</text>
</comment>
<name>A0A948T9Q4_9BACT</name>
<protein>
    <submittedName>
        <fullName evidence="1">Uncharacterized protein</fullName>
    </submittedName>
</protein>
<dbReference type="EMBL" id="JAHLFW010000009">
    <property type="protein sequence ID" value="MBU3836976.1"/>
    <property type="molecule type" value="Genomic_DNA"/>
</dbReference>
<dbReference type="Proteomes" id="UP000783796">
    <property type="component" value="Unassembled WGS sequence"/>
</dbReference>
<organism evidence="1 2">
    <name type="scientific">Candidatus Phocaeicola faecigallinarum</name>
    <dbReference type="NCBI Taxonomy" id="2838732"/>
    <lineage>
        <taxon>Bacteria</taxon>
        <taxon>Pseudomonadati</taxon>
        <taxon>Bacteroidota</taxon>
        <taxon>Bacteroidia</taxon>
        <taxon>Bacteroidales</taxon>
        <taxon>Bacteroidaceae</taxon>
        <taxon>Phocaeicola</taxon>
    </lineage>
</organism>
<reference evidence="1" key="2">
    <citation type="submission" date="2021-04" db="EMBL/GenBank/DDBJ databases">
        <authorList>
            <person name="Gilroy R."/>
        </authorList>
    </citation>
    <scope>NUCLEOTIDE SEQUENCE</scope>
    <source>
        <strain evidence="1">G4-2901</strain>
    </source>
</reference>
<proteinExistence type="predicted"/>
<dbReference type="AlphaFoldDB" id="A0A948T9Q4"/>
<reference evidence="1" key="1">
    <citation type="journal article" date="2021" name="PeerJ">
        <title>Extensive microbial diversity within the chicken gut microbiome revealed by metagenomics and culture.</title>
        <authorList>
            <person name="Gilroy R."/>
            <person name="Ravi A."/>
            <person name="Getino M."/>
            <person name="Pursley I."/>
            <person name="Horton D.L."/>
            <person name="Alikhan N.F."/>
            <person name="Baker D."/>
            <person name="Gharbi K."/>
            <person name="Hall N."/>
            <person name="Watson M."/>
            <person name="Adriaenssens E.M."/>
            <person name="Foster-Nyarko E."/>
            <person name="Jarju S."/>
            <person name="Secka A."/>
            <person name="Antonio M."/>
            <person name="Oren A."/>
            <person name="Chaudhuri R.R."/>
            <person name="La Ragione R."/>
            <person name="Hildebrand F."/>
            <person name="Pallen M.J."/>
        </authorList>
    </citation>
    <scope>NUCLEOTIDE SEQUENCE</scope>
    <source>
        <strain evidence="1">G4-2901</strain>
    </source>
</reference>
<accession>A0A948T9Q4</accession>
<gene>
    <name evidence="1" type="ORF">H9777_01345</name>
</gene>
<evidence type="ECO:0000313" key="2">
    <source>
        <dbReference type="Proteomes" id="UP000783796"/>
    </source>
</evidence>
<sequence length="566" mass="60555">MKRNFKNHAVVGVCALGLIGLNSCQVDDAYDLDKEIDKTITVGGDLTVPGSSTDNMMLKDLLEIEEGSAVQADAEGNYTILQKGDDTNTDVEVPAVNVKMDMGFTGVKQSFNLSSAAGGKVTVSFDEDIVIDVVQDGITSDIKSISSAVTSSENTYLVFSLTGNAGSAKLTKGYRIVFPEYLTVEALSEGWNGNKNVLELVKEDGMDITASTKVKFQISGIRFGENGAEFINNEGMTDNNSIVMGGSISLDGDIEAMANGTGGSIAIGADVEADMLSVDEVKAVVDPEVDITIDPITLNDMPEFLSDDEVSIALTDPKIYIHLTNPSPVAVDMTADLWSYKTGKEDQKVSIPTFRIPGNKPNGYTICINSKADAQETGVDEFVTVENLGDIIKFIPERIEMKNIVTEAVQEEITVKPGVNYNITTGYEVKTPLMFTEGTNIVYTENMDGWGSDLEDIEFNEIEATMSVNNQLPLGVKLSAVAVDNAGNVLNNVVVNIDMDIKAGATSDVKFTVTTTDGSMKGLDGLKLTVTATGSGETSGVCLNENQYIKIDDLKLKLKGGITMEL</sequence>